<evidence type="ECO:0000313" key="3">
    <source>
        <dbReference type="Proteomes" id="UP000245207"/>
    </source>
</evidence>
<keyword evidence="3" id="KW-1185">Reference proteome</keyword>
<protein>
    <submittedName>
        <fullName evidence="2">Uncharacterized protein</fullName>
    </submittedName>
</protein>
<name>A0A2U1PW55_ARTAN</name>
<gene>
    <name evidence="2" type="ORF">CTI12_AA105590</name>
</gene>
<comment type="caution">
    <text evidence="2">The sequence shown here is derived from an EMBL/GenBank/DDBJ whole genome shotgun (WGS) entry which is preliminary data.</text>
</comment>
<feature type="compositionally biased region" description="Basic and acidic residues" evidence="1">
    <location>
        <begin position="137"/>
        <end position="146"/>
    </location>
</feature>
<evidence type="ECO:0000313" key="2">
    <source>
        <dbReference type="EMBL" id="PWA89999.1"/>
    </source>
</evidence>
<feature type="compositionally biased region" description="Acidic residues" evidence="1">
    <location>
        <begin position="97"/>
        <end position="106"/>
    </location>
</feature>
<organism evidence="2 3">
    <name type="scientific">Artemisia annua</name>
    <name type="common">Sweet wormwood</name>
    <dbReference type="NCBI Taxonomy" id="35608"/>
    <lineage>
        <taxon>Eukaryota</taxon>
        <taxon>Viridiplantae</taxon>
        <taxon>Streptophyta</taxon>
        <taxon>Embryophyta</taxon>
        <taxon>Tracheophyta</taxon>
        <taxon>Spermatophyta</taxon>
        <taxon>Magnoliopsida</taxon>
        <taxon>eudicotyledons</taxon>
        <taxon>Gunneridae</taxon>
        <taxon>Pentapetalae</taxon>
        <taxon>asterids</taxon>
        <taxon>campanulids</taxon>
        <taxon>Asterales</taxon>
        <taxon>Asteraceae</taxon>
        <taxon>Asteroideae</taxon>
        <taxon>Anthemideae</taxon>
        <taxon>Artemisiinae</taxon>
        <taxon>Artemisia</taxon>
    </lineage>
</organism>
<reference evidence="2 3" key="1">
    <citation type="journal article" date="2018" name="Mol. Plant">
        <title>The genome of Artemisia annua provides insight into the evolution of Asteraceae family and artemisinin biosynthesis.</title>
        <authorList>
            <person name="Shen Q."/>
            <person name="Zhang L."/>
            <person name="Liao Z."/>
            <person name="Wang S."/>
            <person name="Yan T."/>
            <person name="Shi P."/>
            <person name="Liu M."/>
            <person name="Fu X."/>
            <person name="Pan Q."/>
            <person name="Wang Y."/>
            <person name="Lv Z."/>
            <person name="Lu X."/>
            <person name="Zhang F."/>
            <person name="Jiang W."/>
            <person name="Ma Y."/>
            <person name="Chen M."/>
            <person name="Hao X."/>
            <person name="Li L."/>
            <person name="Tang Y."/>
            <person name="Lv G."/>
            <person name="Zhou Y."/>
            <person name="Sun X."/>
            <person name="Brodelius P.E."/>
            <person name="Rose J.K.C."/>
            <person name="Tang K."/>
        </authorList>
    </citation>
    <scope>NUCLEOTIDE SEQUENCE [LARGE SCALE GENOMIC DNA]</scope>
    <source>
        <strain evidence="3">cv. Huhao1</strain>
        <tissue evidence="2">Leaf</tissue>
    </source>
</reference>
<proteinExistence type="predicted"/>
<evidence type="ECO:0000256" key="1">
    <source>
        <dbReference type="SAM" id="MobiDB-lite"/>
    </source>
</evidence>
<sequence>MIFEKVVTFSKKNSSFIVKNKAIGDLQKEIVPEEAVPEQQVPPNEGLVQEPTASHADSSSSVQMYEVEKPEPSTARKRNASDGDGEGSSRKRRLIGEEDSSEDEEASIFLPEKEVVYPSAYAVAMRETKSPFVDASPQKDAEERVSRPPGSVSQLIGELGSLAAQLQVHIGKAKQLQVSNWTSIYLAAMVSS</sequence>
<feature type="compositionally biased region" description="Polar residues" evidence="1">
    <location>
        <begin position="51"/>
        <end position="63"/>
    </location>
</feature>
<feature type="compositionally biased region" description="Low complexity" evidence="1">
    <location>
        <begin position="33"/>
        <end position="43"/>
    </location>
</feature>
<feature type="region of interest" description="Disordered" evidence="1">
    <location>
        <begin position="33"/>
        <end position="109"/>
    </location>
</feature>
<dbReference type="Proteomes" id="UP000245207">
    <property type="component" value="Unassembled WGS sequence"/>
</dbReference>
<accession>A0A2U1PW55</accession>
<dbReference type="EMBL" id="PKPP01000665">
    <property type="protein sequence ID" value="PWA89999.1"/>
    <property type="molecule type" value="Genomic_DNA"/>
</dbReference>
<feature type="region of interest" description="Disordered" evidence="1">
    <location>
        <begin position="130"/>
        <end position="152"/>
    </location>
</feature>
<dbReference type="AlphaFoldDB" id="A0A2U1PW55"/>